<dbReference type="RefSeq" id="XP_020135659.1">
    <property type="nucleotide sequence ID" value="XM_020269691.1"/>
</dbReference>
<protein>
    <submittedName>
        <fullName evidence="2">Uncharacterized protein</fullName>
    </submittedName>
</protein>
<feature type="region of interest" description="Disordered" evidence="1">
    <location>
        <begin position="1"/>
        <end position="33"/>
    </location>
</feature>
<evidence type="ECO:0000313" key="2">
    <source>
        <dbReference type="EMBL" id="OJD40816.1"/>
    </source>
</evidence>
<evidence type="ECO:0000313" key="3">
    <source>
        <dbReference type="Proteomes" id="UP000183809"/>
    </source>
</evidence>
<comment type="caution">
    <text evidence="2">The sequence shown here is derived from an EMBL/GenBank/DDBJ whole genome shotgun (WGS) entry which is preliminary data.</text>
</comment>
<accession>A0A1J9RJH9</accession>
<proteinExistence type="predicted"/>
<dbReference type="EMBL" id="MNUE01000001">
    <property type="protein sequence ID" value="OJD40816.1"/>
    <property type="molecule type" value="Genomic_DNA"/>
</dbReference>
<name>A0A1J9RJH9_9PEZI</name>
<dbReference type="AlphaFoldDB" id="A0A1J9RJH9"/>
<sequence length="129" mass="14510">MGVQAVPVAKAAESEVNPTPSREPALLRDRKPPERAMFTAHHTPSSPNALYYDPQMVRKLLGTEDKPRRTATRQTHVSAPQVRRVDSGETSETAIKFVEPERQRKDPRGKRQKVRAMCSAALEKLKPTR</sequence>
<gene>
    <name evidence="2" type="ORF">BKCO1_1000308</name>
</gene>
<keyword evidence="3" id="KW-1185">Reference proteome</keyword>
<dbReference type="OrthoDB" id="10385174at2759"/>
<reference evidence="2 3" key="1">
    <citation type="submission" date="2016-10" db="EMBL/GenBank/DDBJ databases">
        <title>Proteomics and genomics reveal pathogen-plant mechanisms compatible with a hemibiotrophic lifestyle of Diplodia corticola.</title>
        <authorList>
            <person name="Fernandes I."/>
            <person name="De Jonge R."/>
            <person name="Van De Peer Y."/>
            <person name="Devreese B."/>
            <person name="Alves A."/>
            <person name="Esteves A.C."/>
        </authorList>
    </citation>
    <scope>NUCLEOTIDE SEQUENCE [LARGE SCALE GENOMIC DNA]</scope>
    <source>
        <strain evidence="2 3">CBS 112549</strain>
    </source>
</reference>
<organism evidence="2 3">
    <name type="scientific">Diplodia corticola</name>
    <dbReference type="NCBI Taxonomy" id="236234"/>
    <lineage>
        <taxon>Eukaryota</taxon>
        <taxon>Fungi</taxon>
        <taxon>Dikarya</taxon>
        <taxon>Ascomycota</taxon>
        <taxon>Pezizomycotina</taxon>
        <taxon>Dothideomycetes</taxon>
        <taxon>Dothideomycetes incertae sedis</taxon>
        <taxon>Botryosphaeriales</taxon>
        <taxon>Botryosphaeriaceae</taxon>
        <taxon>Diplodia</taxon>
    </lineage>
</organism>
<evidence type="ECO:0000256" key="1">
    <source>
        <dbReference type="SAM" id="MobiDB-lite"/>
    </source>
</evidence>
<dbReference type="Proteomes" id="UP000183809">
    <property type="component" value="Unassembled WGS sequence"/>
</dbReference>
<feature type="region of interest" description="Disordered" evidence="1">
    <location>
        <begin position="63"/>
        <end position="129"/>
    </location>
</feature>
<dbReference type="GeneID" id="31009950"/>